<evidence type="ECO:0000313" key="11">
    <source>
        <dbReference type="EMBL" id="KAJ8448984.1"/>
    </source>
</evidence>
<organism evidence="11 12">
    <name type="scientific">Carnegiea gigantea</name>
    <dbReference type="NCBI Taxonomy" id="171969"/>
    <lineage>
        <taxon>Eukaryota</taxon>
        <taxon>Viridiplantae</taxon>
        <taxon>Streptophyta</taxon>
        <taxon>Embryophyta</taxon>
        <taxon>Tracheophyta</taxon>
        <taxon>Spermatophyta</taxon>
        <taxon>Magnoliopsida</taxon>
        <taxon>eudicotyledons</taxon>
        <taxon>Gunneridae</taxon>
        <taxon>Pentapetalae</taxon>
        <taxon>Caryophyllales</taxon>
        <taxon>Cactineae</taxon>
        <taxon>Cactaceae</taxon>
        <taxon>Cactoideae</taxon>
        <taxon>Echinocereeae</taxon>
        <taxon>Carnegiea</taxon>
    </lineage>
</organism>
<dbReference type="EMBL" id="JAKOGI010000025">
    <property type="protein sequence ID" value="KAJ8448984.1"/>
    <property type="molecule type" value="Genomic_DNA"/>
</dbReference>
<dbReference type="InterPro" id="IPR001611">
    <property type="entry name" value="Leu-rich_rpt"/>
</dbReference>
<evidence type="ECO:0000256" key="6">
    <source>
        <dbReference type="ARBA" id="ARBA00022737"/>
    </source>
</evidence>
<keyword evidence="6" id="KW-0677">Repeat</keyword>
<evidence type="ECO:0000256" key="2">
    <source>
        <dbReference type="ARBA" id="ARBA00009592"/>
    </source>
</evidence>
<evidence type="ECO:0000256" key="1">
    <source>
        <dbReference type="ARBA" id="ARBA00004251"/>
    </source>
</evidence>
<proteinExistence type="inferred from homology"/>
<evidence type="ECO:0000256" key="10">
    <source>
        <dbReference type="ARBA" id="ARBA00023180"/>
    </source>
</evidence>
<dbReference type="Pfam" id="PF00560">
    <property type="entry name" value="LRR_1"/>
    <property type="match status" value="1"/>
</dbReference>
<comment type="similarity">
    <text evidence="2">Belongs to the RLP family.</text>
</comment>
<protein>
    <submittedName>
        <fullName evidence="11">Uncharacterized protein</fullName>
    </submittedName>
</protein>
<keyword evidence="3" id="KW-1003">Cell membrane</keyword>
<dbReference type="SUPFAM" id="SSF52058">
    <property type="entry name" value="L domain-like"/>
    <property type="match status" value="1"/>
</dbReference>
<evidence type="ECO:0000256" key="9">
    <source>
        <dbReference type="ARBA" id="ARBA00023170"/>
    </source>
</evidence>
<gene>
    <name evidence="11" type="ORF">Cgig2_004039</name>
</gene>
<dbReference type="PANTHER" id="PTHR27004:SF203">
    <property type="entry name" value="LEUCINE-RICH REPEAT-CONTAINING N-TERMINAL PLANT-TYPE DOMAIN-CONTAINING PROTEIN"/>
    <property type="match status" value="1"/>
</dbReference>
<dbReference type="Gene3D" id="3.80.10.10">
    <property type="entry name" value="Ribonuclease Inhibitor"/>
    <property type="match status" value="2"/>
</dbReference>
<keyword evidence="8" id="KW-0472">Membrane</keyword>
<sequence length="235" mass="26405">MDNSVLWRDCYSGEALSQERLKFRNRDLMTWLPKLKKLTILALRSVDLVGEIPSSLADIKVIDFSSDKFPGKIRAAVGNLRGLEALNNTLSGGIPHELSELTYLEVFNVSYNNLVAPIPEGGQFSTFDSSSVDRNSGLCGFIVGKLHITDKYHAWFTETFGRMKVFPASCNLGMIDLSENQLQGRLPKSLSNCNNLAVFVIGQNHIDDAFPHGLDLFQNYIYLFFEKTISRARYN</sequence>
<reference evidence="11" key="1">
    <citation type="submission" date="2022-04" db="EMBL/GenBank/DDBJ databases">
        <title>Carnegiea gigantea Genome sequencing and assembly v2.</title>
        <authorList>
            <person name="Copetti D."/>
            <person name="Sanderson M.J."/>
            <person name="Burquez A."/>
            <person name="Wojciechowski M.F."/>
        </authorList>
    </citation>
    <scope>NUCLEOTIDE SEQUENCE</scope>
    <source>
        <strain evidence="11">SGP5-SGP5p</strain>
        <tissue evidence="11">Aerial part</tissue>
    </source>
</reference>
<evidence type="ECO:0000256" key="3">
    <source>
        <dbReference type="ARBA" id="ARBA00022475"/>
    </source>
</evidence>
<keyword evidence="4" id="KW-0433">Leucine-rich repeat</keyword>
<keyword evidence="7" id="KW-1133">Transmembrane helix</keyword>
<dbReference type="GO" id="GO:0005886">
    <property type="term" value="C:plasma membrane"/>
    <property type="evidence" value="ECO:0007669"/>
    <property type="project" value="UniProtKB-SubCell"/>
</dbReference>
<comment type="subcellular location">
    <subcellularLocation>
        <location evidence="1">Cell membrane</location>
        <topology evidence="1">Single-pass type I membrane protein</topology>
    </subcellularLocation>
</comment>
<evidence type="ECO:0000256" key="4">
    <source>
        <dbReference type="ARBA" id="ARBA00022614"/>
    </source>
</evidence>
<comment type="caution">
    <text evidence="11">The sequence shown here is derived from an EMBL/GenBank/DDBJ whole genome shotgun (WGS) entry which is preliminary data.</text>
</comment>
<dbReference type="AlphaFoldDB" id="A0A9Q1KSN4"/>
<dbReference type="Proteomes" id="UP001153076">
    <property type="component" value="Unassembled WGS sequence"/>
</dbReference>
<dbReference type="OrthoDB" id="544346at2759"/>
<dbReference type="InterPro" id="IPR032675">
    <property type="entry name" value="LRR_dom_sf"/>
</dbReference>
<name>A0A9Q1KSN4_9CARY</name>
<accession>A0A9Q1KSN4</accession>
<keyword evidence="5" id="KW-0812">Transmembrane</keyword>
<evidence type="ECO:0000256" key="8">
    <source>
        <dbReference type="ARBA" id="ARBA00023136"/>
    </source>
</evidence>
<evidence type="ECO:0000256" key="7">
    <source>
        <dbReference type="ARBA" id="ARBA00022989"/>
    </source>
</evidence>
<keyword evidence="10" id="KW-0325">Glycoprotein</keyword>
<keyword evidence="9" id="KW-0675">Receptor</keyword>
<dbReference type="PANTHER" id="PTHR27004">
    <property type="entry name" value="RECEPTOR-LIKE PROTEIN 12 ISOFORM X1"/>
    <property type="match status" value="1"/>
</dbReference>
<keyword evidence="12" id="KW-1185">Reference proteome</keyword>
<evidence type="ECO:0000256" key="5">
    <source>
        <dbReference type="ARBA" id="ARBA00022692"/>
    </source>
</evidence>
<evidence type="ECO:0000313" key="12">
    <source>
        <dbReference type="Proteomes" id="UP001153076"/>
    </source>
</evidence>